<keyword evidence="4" id="KW-1185">Reference proteome</keyword>
<dbReference type="Pfam" id="PF13400">
    <property type="entry name" value="Tad"/>
    <property type="match status" value="1"/>
</dbReference>
<protein>
    <submittedName>
        <fullName evidence="3">Flp pilus-assembly TadE/G-like family protein</fullName>
    </submittedName>
</protein>
<accession>A0ABP6L0L6</accession>
<gene>
    <name evidence="3" type="ORF">GCM10010528_05510</name>
</gene>
<dbReference type="InterPro" id="IPR021202">
    <property type="entry name" value="Rv3654c-like"/>
</dbReference>
<dbReference type="NCBIfam" id="TIGR03816">
    <property type="entry name" value="tadE_like_DECH"/>
    <property type="match status" value="1"/>
</dbReference>
<proteinExistence type="predicted"/>
<evidence type="ECO:0000256" key="1">
    <source>
        <dbReference type="SAM" id="Phobius"/>
    </source>
</evidence>
<evidence type="ECO:0000313" key="3">
    <source>
        <dbReference type="EMBL" id="GAA3026736.1"/>
    </source>
</evidence>
<dbReference type="EMBL" id="BAAAVS010000011">
    <property type="protein sequence ID" value="GAA3026736.1"/>
    <property type="molecule type" value="Genomic_DNA"/>
</dbReference>
<organism evidence="3 4">
    <name type="scientific">Gordonia defluvii</name>
    <dbReference type="NCBI Taxonomy" id="283718"/>
    <lineage>
        <taxon>Bacteria</taxon>
        <taxon>Bacillati</taxon>
        <taxon>Actinomycetota</taxon>
        <taxon>Actinomycetes</taxon>
        <taxon>Mycobacteriales</taxon>
        <taxon>Gordoniaceae</taxon>
        <taxon>Gordonia</taxon>
    </lineage>
</organism>
<evidence type="ECO:0000259" key="2">
    <source>
        <dbReference type="Pfam" id="PF13400"/>
    </source>
</evidence>
<dbReference type="RefSeq" id="WP_290707153.1">
    <property type="nucleotide sequence ID" value="NZ_BAAAVS010000011.1"/>
</dbReference>
<keyword evidence="1" id="KW-1133">Transmembrane helix</keyword>
<evidence type="ECO:0000313" key="4">
    <source>
        <dbReference type="Proteomes" id="UP001501035"/>
    </source>
</evidence>
<sequence length="123" mass="12262">MRASPRSGDDGSATIVGVAVVAGVVALTVALATIGTAVLARHHATAAAELGALAAASVLMTDSAEPCATAARIVRAQGDPRLHLDACDIDGEQVELHVSASVSLGRFGIRTARVRARAGPIGS</sequence>
<dbReference type="Proteomes" id="UP001501035">
    <property type="component" value="Unassembled WGS sequence"/>
</dbReference>
<comment type="caution">
    <text evidence="3">The sequence shown here is derived from an EMBL/GenBank/DDBJ whole genome shotgun (WGS) entry which is preliminary data.</text>
</comment>
<keyword evidence="1" id="KW-0812">Transmembrane</keyword>
<dbReference type="InterPro" id="IPR028087">
    <property type="entry name" value="Tad_N"/>
</dbReference>
<reference evidence="4" key="1">
    <citation type="journal article" date="2019" name="Int. J. Syst. Evol. Microbiol.">
        <title>The Global Catalogue of Microorganisms (GCM) 10K type strain sequencing project: providing services to taxonomists for standard genome sequencing and annotation.</title>
        <authorList>
            <consortium name="The Broad Institute Genomics Platform"/>
            <consortium name="The Broad Institute Genome Sequencing Center for Infectious Disease"/>
            <person name="Wu L."/>
            <person name="Ma J."/>
        </authorList>
    </citation>
    <scope>NUCLEOTIDE SEQUENCE [LARGE SCALE GENOMIC DNA]</scope>
    <source>
        <strain evidence="4">JCM 14234</strain>
    </source>
</reference>
<keyword evidence="1" id="KW-0472">Membrane</keyword>
<feature type="transmembrane region" description="Helical" evidence="1">
    <location>
        <begin position="12"/>
        <end position="40"/>
    </location>
</feature>
<name>A0ABP6L0L6_9ACTN</name>
<feature type="domain" description="Putative Flp pilus-assembly TadG-like N-terminal" evidence="2">
    <location>
        <begin position="11"/>
        <end position="57"/>
    </location>
</feature>